<comment type="caution">
    <text evidence="1">The sequence shown here is derived from an EMBL/GenBank/DDBJ whole genome shotgun (WGS) entry which is preliminary data.</text>
</comment>
<proteinExistence type="predicted"/>
<organism evidence="1 2">
    <name type="scientific">Alternaria atra</name>
    <dbReference type="NCBI Taxonomy" id="119953"/>
    <lineage>
        <taxon>Eukaryota</taxon>
        <taxon>Fungi</taxon>
        <taxon>Dikarya</taxon>
        <taxon>Ascomycota</taxon>
        <taxon>Pezizomycotina</taxon>
        <taxon>Dothideomycetes</taxon>
        <taxon>Pleosporomycetidae</taxon>
        <taxon>Pleosporales</taxon>
        <taxon>Pleosporineae</taxon>
        <taxon>Pleosporaceae</taxon>
        <taxon>Alternaria</taxon>
        <taxon>Alternaria sect. Ulocladioides</taxon>
    </lineage>
</organism>
<dbReference type="AlphaFoldDB" id="A0A8J2I5G0"/>
<accession>A0A8J2I5G0</accession>
<gene>
    <name evidence="1" type="ORF">ALTATR162_LOCUS4357</name>
</gene>
<dbReference type="Proteomes" id="UP000676310">
    <property type="component" value="Unassembled WGS sequence"/>
</dbReference>
<reference evidence="1" key="1">
    <citation type="submission" date="2021-05" db="EMBL/GenBank/DDBJ databases">
        <authorList>
            <person name="Stam R."/>
        </authorList>
    </citation>
    <scope>NUCLEOTIDE SEQUENCE</scope>
    <source>
        <strain evidence="1">CS162</strain>
    </source>
</reference>
<sequence>MATLSLTTEWAKACYADQLANYPPDNLATQLIIILDELISSQTSPTASACTTATLVEAQHDISLALANLIGFFFSAAESNTSLDALNLLVAYLVELTKQPDAINSSSETKIWDAGGGEIYEIPPGAPIIGEAKRLWRELPMFSWNVTEMFQVCQFTVSLFITDCWNTNTQDLNYGLTITRNQRQQKSLQQSGNI</sequence>
<evidence type="ECO:0000313" key="1">
    <source>
        <dbReference type="EMBL" id="CAG5156560.1"/>
    </source>
</evidence>
<dbReference type="RefSeq" id="XP_043167903.1">
    <property type="nucleotide sequence ID" value="XM_043311968.1"/>
</dbReference>
<dbReference type="OrthoDB" id="3350591at2759"/>
<dbReference type="EMBL" id="CAJRGZ010000017">
    <property type="protein sequence ID" value="CAG5156560.1"/>
    <property type="molecule type" value="Genomic_DNA"/>
</dbReference>
<keyword evidence="2" id="KW-1185">Reference proteome</keyword>
<name>A0A8J2I5G0_9PLEO</name>
<evidence type="ECO:0000313" key="2">
    <source>
        <dbReference type="Proteomes" id="UP000676310"/>
    </source>
</evidence>
<dbReference type="GeneID" id="67016015"/>
<protein>
    <submittedName>
        <fullName evidence="1">Uncharacterized protein</fullName>
    </submittedName>
</protein>